<protein>
    <submittedName>
        <fullName evidence="3">45466_t:CDS:1</fullName>
    </submittedName>
</protein>
<dbReference type="InterPro" id="IPR036412">
    <property type="entry name" value="HAD-like_sf"/>
</dbReference>
<name>A0ABN7VE66_GIGMA</name>
<accession>A0ABN7VE66</accession>
<dbReference type="Gene3D" id="3.40.50.2000">
    <property type="entry name" value="Glycogen Phosphorylase B"/>
    <property type="match status" value="3"/>
</dbReference>
<dbReference type="PANTHER" id="PTHR10788:SF123">
    <property type="entry name" value="TREHALOSE-PHOSPHATASE"/>
    <property type="match status" value="1"/>
</dbReference>
<organism evidence="3 4">
    <name type="scientific">Gigaspora margarita</name>
    <dbReference type="NCBI Taxonomy" id="4874"/>
    <lineage>
        <taxon>Eukaryota</taxon>
        <taxon>Fungi</taxon>
        <taxon>Fungi incertae sedis</taxon>
        <taxon>Mucoromycota</taxon>
        <taxon>Glomeromycotina</taxon>
        <taxon>Glomeromycetes</taxon>
        <taxon>Diversisporales</taxon>
        <taxon>Gigasporaceae</taxon>
        <taxon>Gigaspora</taxon>
    </lineage>
</organism>
<evidence type="ECO:0000313" key="4">
    <source>
        <dbReference type="Proteomes" id="UP000789901"/>
    </source>
</evidence>
<dbReference type="PANTHER" id="PTHR10788">
    <property type="entry name" value="TREHALOSE-6-PHOSPHATE SYNTHASE"/>
    <property type="match status" value="1"/>
</dbReference>
<dbReference type="Gene3D" id="3.40.50.1000">
    <property type="entry name" value="HAD superfamily/HAD-like"/>
    <property type="match status" value="2"/>
</dbReference>
<comment type="similarity">
    <text evidence="2">In the C-terminal section; belongs to the trehalose phosphatase family.</text>
</comment>
<dbReference type="NCBIfam" id="TIGR01484">
    <property type="entry name" value="HAD-SF-IIB"/>
    <property type="match status" value="1"/>
</dbReference>
<dbReference type="SUPFAM" id="SSF53756">
    <property type="entry name" value="UDP-Glycosyltransferase/glycogen phosphorylase"/>
    <property type="match status" value="1"/>
</dbReference>
<evidence type="ECO:0000256" key="1">
    <source>
        <dbReference type="ARBA" id="ARBA00005409"/>
    </source>
</evidence>
<comment type="similarity">
    <text evidence="1">In the N-terminal section; belongs to the glycosyltransferase 20 family.</text>
</comment>
<dbReference type="Pfam" id="PF00982">
    <property type="entry name" value="Glyco_transf_20"/>
    <property type="match status" value="2"/>
</dbReference>
<dbReference type="InterPro" id="IPR001830">
    <property type="entry name" value="Glyco_trans_20"/>
</dbReference>
<dbReference type="InterPro" id="IPR006379">
    <property type="entry name" value="HAD-SF_hydro_IIB"/>
</dbReference>
<proteinExistence type="inferred from homology"/>
<dbReference type="InterPro" id="IPR023214">
    <property type="entry name" value="HAD_sf"/>
</dbReference>
<dbReference type="Proteomes" id="UP000789901">
    <property type="component" value="Unassembled WGS sequence"/>
</dbReference>
<comment type="caution">
    <text evidence="3">The sequence shown here is derived from an EMBL/GenBank/DDBJ whole genome shotgun (WGS) entry which is preliminary data.</text>
</comment>
<keyword evidence="4" id="KW-1185">Reference proteome</keyword>
<dbReference type="Pfam" id="PF02358">
    <property type="entry name" value="Trehalose_PPase"/>
    <property type="match status" value="1"/>
</dbReference>
<dbReference type="InterPro" id="IPR003337">
    <property type="entry name" value="Trehalose_PPase"/>
</dbReference>
<dbReference type="CDD" id="cd03788">
    <property type="entry name" value="GT20_TPS"/>
    <property type="match status" value="1"/>
</dbReference>
<dbReference type="CDD" id="cd01627">
    <property type="entry name" value="HAD_TPP"/>
    <property type="match status" value="1"/>
</dbReference>
<dbReference type="SUPFAM" id="SSF56784">
    <property type="entry name" value="HAD-like"/>
    <property type="match status" value="1"/>
</dbReference>
<dbReference type="EMBL" id="CAJVQB010013375">
    <property type="protein sequence ID" value="CAG8761777.1"/>
    <property type="molecule type" value="Genomic_DNA"/>
</dbReference>
<gene>
    <name evidence="3" type="ORF">GMARGA_LOCUS17571</name>
</gene>
<evidence type="ECO:0000313" key="3">
    <source>
        <dbReference type="EMBL" id="CAG8761777.1"/>
    </source>
</evidence>
<reference evidence="3 4" key="1">
    <citation type="submission" date="2021-06" db="EMBL/GenBank/DDBJ databases">
        <authorList>
            <person name="Kallberg Y."/>
            <person name="Tangrot J."/>
            <person name="Rosling A."/>
        </authorList>
    </citation>
    <scope>NUCLEOTIDE SEQUENCE [LARGE SCALE GENOMIC DNA]</scope>
    <source>
        <strain evidence="3 4">120-4 pot B 10/14</strain>
    </source>
</reference>
<sequence length="708" mass="80235">MPSSQFVKSSVVTISNGASISADSKYTRVFNMTHLIPYEVYMSEPPKSSEDGTTTYNWALKQRRGHSALYAGIHSLDKDWDSYYVGFVGQISDAEDKPIEQSCYTEELKKSVECFLLEKKVVPVFLEDELHHGHYEGFCKTVLWPLFHYILWDTATDGRQENHNWLQYCAVNQAFTDKIKEIYSPDSLKRKEVLDGMLGANQIGFQTYSYARHFISNCTRILGYESTPSGVDARGSLVSVGPFPIGIDAERVEEQRKGPDVATKMAALKEMHAGKRIIVGRDKLDLVKGVIQKLHAFEKFLSEYPEWQNKRRVAELIAQINGTYGSLEYTPVHHLHSQIEQDEYFALLSIADIGLITSVRDGMNTTSLEYIMCQQENYGPLILSEFTGMAGSLGAAIMVNPWDYSGVAKAINDALIMSNEEKQNKHLQLYRHVTVHTAQFWAKSFIKELVQCLTSSNQTNTTPSLDAQCLLTKYKQSKNRLLLFDYDGTLTPIVKTPSQAIPPPEMLEALQKLAEDPKNTVWIVSGRDQDVLEEWLGSIKKLGFSAEHGCFLKYPESDKWVNLTEDIDMSWKTDVDEIFTYFTERTQGSSIERKPKECQNHLEGAILPKLPVEILLGKKNLEVRPTLINKGEIVKRLLTGMQEVDFVFCAGDDRTDEDMFRVLKRTPDFNDLECFTVTIGPPTKKTLASWHVSSPEELIQTMKKLATS</sequence>
<evidence type="ECO:0000256" key="2">
    <source>
        <dbReference type="ARBA" id="ARBA00006330"/>
    </source>
</evidence>
<dbReference type="NCBIfam" id="TIGR00685">
    <property type="entry name" value="T6PP"/>
    <property type="match status" value="1"/>
</dbReference>